<evidence type="ECO:0000313" key="2">
    <source>
        <dbReference type="Proteomes" id="UP000651010"/>
    </source>
</evidence>
<evidence type="ECO:0000313" key="1">
    <source>
        <dbReference type="EMBL" id="MBE1162247.1"/>
    </source>
</evidence>
<protein>
    <submittedName>
        <fullName evidence="1">DUF2946 family protein</fullName>
    </submittedName>
</protein>
<reference evidence="1 2" key="1">
    <citation type="submission" date="2020-09" db="EMBL/GenBank/DDBJ databases">
        <title>Dyella sp. 7MK23 isolated from forest soil.</title>
        <authorList>
            <person name="Fu J."/>
        </authorList>
    </citation>
    <scope>NUCLEOTIDE SEQUENCE [LARGE SCALE GENOMIC DNA]</scope>
    <source>
        <strain evidence="1 2">7MK23</strain>
    </source>
</reference>
<organism evidence="1 2">
    <name type="scientific">Dyella acidiphila</name>
    <dbReference type="NCBI Taxonomy" id="2775866"/>
    <lineage>
        <taxon>Bacteria</taxon>
        <taxon>Pseudomonadati</taxon>
        <taxon>Pseudomonadota</taxon>
        <taxon>Gammaproteobacteria</taxon>
        <taxon>Lysobacterales</taxon>
        <taxon>Rhodanobacteraceae</taxon>
        <taxon>Dyella</taxon>
    </lineage>
</organism>
<proteinExistence type="predicted"/>
<gene>
    <name evidence="1" type="ORF">IGX34_17820</name>
</gene>
<name>A0ABR9GDZ0_9GAMM</name>
<comment type="caution">
    <text evidence="1">The sequence shown here is derived from an EMBL/GenBank/DDBJ whole genome shotgun (WGS) entry which is preliminary data.</text>
</comment>
<dbReference type="EMBL" id="JACZZA010000012">
    <property type="protein sequence ID" value="MBE1162247.1"/>
    <property type="molecule type" value="Genomic_DNA"/>
</dbReference>
<dbReference type="Pfam" id="PF11162">
    <property type="entry name" value="DUF2946"/>
    <property type="match status" value="1"/>
</dbReference>
<keyword evidence="2" id="KW-1185">Reference proteome</keyword>
<dbReference type="RefSeq" id="WP_192557081.1">
    <property type="nucleotide sequence ID" value="NZ_JACZZA010000012.1"/>
</dbReference>
<sequence>MQHGIFQRQIAVAAWLALLLAICMPVIARVHMSSPSGDTTMAGMTMPQPDQHTPNSGDPLDACGYCSLFAHAPYVALLAVCMAMLPALPSPLTVKACSAPIPWRAESAFEPRGPPRR</sequence>
<accession>A0ABR9GDZ0</accession>
<dbReference type="InterPro" id="IPR021333">
    <property type="entry name" value="DUF2946"/>
</dbReference>
<dbReference type="Proteomes" id="UP000651010">
    <property type="component" value="Unassembled WGS sequence"/>
</dbReference>